<comment type="caution">
    <text evidence="1">The sequence shown here is derived from an EMBL/GenBank/DDBJ whole genome shotgun (WGS) entry which is preliminary data.</text>
</comment>
<dbReference type="AlphaFoldDB" id="A0A7K3NIG9"/>
<reference evidence="1 2" key="1">
    <citation type="submission" date="2020-02" db="EMBL/GenBank/DDBJ databases">
        <title>Comparative genomics of sulfur disproportionating microorganisms.</title>
        <authorList>
            <person name="Ward L.M."/>
            <person name="Bertran E."/>
            <person name="Johnston D.T."/>
        </authorList>
    </citation>
    <scope>NUCLEOTIDE SEQUENCE [LARGE SCALE GENOMIC DNA]</scope>
    <source>
        <strain evidence="1 2">DSM 3696</strain>
    </source>
</reference>
<sequence length="124" mass="13638">MSDNSETVKARLLAELTRHIGRPRAIGMGELHEKVLGRPAGNRINGTRRLRKLITELREDGVAICSTAETDGGGYYLASPGGSEFERYCAGLRAAGLRKLALEARIRRRTLPGILSEIQLELRP</sequence>
<dbReference type="Proteomes" id="UP000469724">
    <property type="component" value="Unassembled WGS sequence"/>
</dbReference>
<accession>A0A7K3NIG9</accession>
<keyword evidence="2" id="KW-1185">Reference proteome</keyword>
<protein>
    <submittedName>
        <fullName evidence="1">Uncharacterized protein</fullName>
    </submittedName>
</protein>
<organism evidence="1 2">
    <name type="scientific">Desulfolutivibrio sulfodismutans</name>
    <dbReference type="NCBI Taxonomy" id="63561"/>
    <lineage>
        <taxon>Bacteria</taxon>
        <taxon>Pseudomonadati</taxon>
        <taxon>Thermodesulfobacteriota</taxon>
        <taxon>Desulfovibrionia</taxon>
        <taxon>Desulfovibrionales</taxon>
        <taxon>Desulfovibrionaceae</taxon>
        <taxon>Desulfolutivibrio</taxon>
    </lineage>
</organism>
<dbReference type="EMBL" id="JAAGRQ010000006">
    <property type="protein sequence ID" value="NDY55585.1"/>
    <property type="molecule type" value="Genomic_DNA"/>
</dbReference>
<proteinExistence type="predicted"/>
<evidence type="ECO:0000313" key="1">
    <source>
        <dbReference type="EMBL" id="NDY55585.1"/>
    </source>
</evidence>
<name>A0A7K3NIG9_9BACT</name>
<gene>
    <name evidence="1" type="ORF">G3N56_02345</name>
</gene>
<evidence type="ECO:0000313" key="2">
    <source>
        <dbReference type="Proteomes" id="UP000469724"/>
    </source>
</evidence>
<dbReference type="RefSeq" id="WP_163300640.1">
    <property type="nucleotide sequence ID" value="NZ_JAAGRQ010000006.1"/>
</dbReference>